<accession>A3CPI6</accession>
<keyword evidence="1" id="KW-0472">Membrane</keyword>
<proteinExistence type="predicted"/>
<reference evidence="2 3" key="1">
    <citation type="journal article" date="2007" name="J. Bacteriol.">
        <title>Genome of the opportunistic pathogen Streptococcus sanguinis.</title>
        <authorList>
            <person name="Xu P."/>
            <person name="Alves J.M."/>
            <person name="Kitten T."/>
            <person name="Brown A."/>
            <person name="Chen Z."/>
            <person name="Ozaki L.S."/>
            <person name="Manque P."/>
            <person name="Ge X."/>
            <person name="Serrano M.G."/>
            <person name="Puiu D."/>
            <person name="Hendricks S."/>
            <person name="Wang Y."/>
            <person name="Chaplin M.D."/>
            <person name="Akan D."/>
            <person name="Paik S."/>
            <person name="Peterson D.L."/>
            <person name="Macrina F.L."/>
            <person name="Buck G.A."/>
        </authorList>
    </citation>
    <scope>NUCLEOTIDE SEQUENCE [LARGE SCALE GENOMIC DNA]</scope>
    <source>
        <strain evidence="2 3">SK36</strain>
    </source>
</reference>
<dbReference type="AlphaFoldDB" id="A3CPI6"/>
<keyword evidence="1" id="KW-1133">Transmembrane helix</keyword>
<protein>
    <submittedName>
        <fullName evidence="2">Uncharacterized protein</fullName>
    </submittedName>
</protein>
<keyword evidence="3" id="KW-1185">Reference proteome</keyword>
<evidence type="ECO:0000313" key="2">
    <source>
        <dbReference type="EMBL" id="ABN45091.1"/>
    </source>
</evidence>
<keyword evidence="1" id="KW-0812">Transmembrane</keyword>
<evidence type="ECO:0000313" key="3">
    <source>
        <dbReference type="Proteomes" id="UP000002148"/>
    </source>
</evidence>
<sequence length="41" mass="4633">MLISWDLAKVFATGFTGLSIHVYLLKKRLAASFSYSLNLKK</sequence>
<dbReference type="Proteomes" id="UP000002148">
    <property type="component" value="Chromosome"/>
</dbReference>
<organism evidence="2 3">
    <name type="scientific">Streptococcus sanguinis (strain SK36)</name>
    <dbReference type="NCBI Taxonomy" id="388919"/>
    <lineage>
        <taxon>Bacteria</taxon>
        <taxon>Bacillati</taxon>
        <taxon>Bacillota</taxon>
        <taxon>Bacilli</taxon>
        <taxon>Lactobacillales</taxon>
        <taxon>Streptococcaceae</taxon>
        <taxon>Streptococcus</taxon>
    </lineage>
</organism>
<gene>
    <name evidence="2" type="ordered locus">SSA_1708</name>
</gene>
<dbReference type="KEGG" id="ssa:SSA_1708"/>
<dbReference type="HOGENOM" id="CLU_3277527_0_0_9"/>
<evidence type="ECO:0000256" key="1">
    <source>
        <dbReference type="SAM" id="Phobius"/>
    </source>
</evidence>
<dbReference type="EMBL" id="CP000387">
    <property type="protein sequence ID" value="ABN45091.1"/>
    <property type="molecule type" value="Genomic_DNA"/>
</dbReference>
<feature type="transmembrane region" description="Helical" evidence="1">
    <location>
        <begin position="6"/>
        <end position="25"/>
    </location>
</feature>
<name>A3CPI6_STRSV</name>